<dbReference type="InterPro" id="IPR046528">
    <property type="entry name" value="DUF6593"/>
</dbReference>
<evidence type="ECO:0000259" key="1">
    <source>
        <dbReference type="Pfam" id="PF20236"/>
    </source>
</evidence>
<feature type="domain" description="DUF6593" evidence="1">
    <location>
        <begin position="20"/>
        <end position="170"/>
    </location>
</feature>
<reference evidence="2 3" key="1">
    <citation type="submission" date="2014-06" db="EMBL/GenBank/DDBJ databases">
        <authorList>
            <consortium name="DOE Joint Genome Institute"/>
            <person name="Kuo A."/>
            <person name="Kohler A."/>
            <person name="Nagy L.G."/>
            <person name="Floudas D."/>
            <person name="Copeland A."/>
            <person name="Barry K.W."/>
            <person name="Cichocki N."/>
            <person name="Veneault-Fourrey C."/>
            <person name="LaButti K."/>
            <person name="Lindquist E.A."/>
            <person name="Lipzen A."/>
            <person name="Lundell T."/>
            <person name="Morin E."/>
            <person name="Murat C."/>
            <person name="Sun H."/>
            <person name="Tunlid A."/>
            <person name="Henrissat B."/>
            <person name="Grigoriev I.V."/>
            <person name="Hibbett D.S."/>
            <person name="Martin F."/>
            <person name="Nordberg H.P."/>
            <person name="Cantor M.N."/>
            <person name="Hua S.X."/>
        </authorList>
    </citation>
    <scope>NUCLEOTIDE SEQUENCE [LARGE SCALE GENOMIC DNA]</scope>
    <source>
        <strain evidence="2 3">ATCC 200175</strain>
    </source>
</reference>
<sequence length="187" mass="21097">MDSSVTLVNPVPPTPYFLSNTTLKDAVIYAHPAIPLYKVTSDSKQIRISDGSTSGRTIAVLHRRELLPNTVSFTERKGRSQFSVQKWLRKTKLPGGFSGYIMQTSFGPYIWKSVSRHRQKVYANHDPNTHIASFYLHQTLSHGTPAFVLESGAEPLRDDLVVAYLIQRHRIMMEDRALNLFAGLPTN</sequence>
<dbReference type="OrthoDB" id="3256331at2759"/>
<evidence type="ECO:0000313" key="2">
    <source>
        <dbReference type="EMBL" id="KIJ05313.1"/>
    </source>
</evidence>
<name>A0A0C9T1B0_PAXIN</name>
<dbReference type="Proteomes" id="UP000053647">
    <property type="component" value="Unassembled WGS sequence"/>
</dbReference>
<dbReference type="EMBL" id="KN821071">
    <property type="protein sequence ID" value="KIJ05313.1"/>
    <property type="molecule type" value="Genomic_DNA"/>
</dbReference>
<reference evidence="3" key="2">
    <citation type="submission" date="2015-01" db="EMBL/GenBank/DDBJ databases">
        <title>Evolutionary Origins and Diversification of the Mycorrhizal Mutualists.</title>
        <authorList>
            <consortium name="DOE Joint Genome Institute"/>
            <consortium name="Mycorrhizal Genomics Consortium"/>
            <person name="Kohler A."/>
            <person name="Kuo A."/>
            <person name="Nagy L.G."/>
            <person name="Floudas D."/>
            <person name="Copeland A."/>
            <person name="Barry K.W."/>
            <person name="Cichocki N."/>
            <person name="Veneault-Fourrey C."/>
            <person name="LaButti K."/>
            <person name="Lindquist E.A."/>
            <person name="Lipzen A."/>
            <person name="Lundell T."/>
            <person name="Morin E."/>
            <person name="Murat C."/>
            <person name="Riley R."/>
            <person name="Ohm R."/>
            <person name="Sun H."/>
            <person name="Tunlid A."/>
            <person name="Henrissat B."/>
            <person name="Grigoriev I.V."/>
            <person name="Hibbett D.S."/>
            <person name="Martin F."/>
        </authorList>
    </citation>
    <scope>NUCLEOTIDE SEQUENCE [LARGE SCALE GENOMIC DNA]</scope>
    <source>
        <strain evidence="3">ATCC 200175</strain>
    </source>
</reference>
<proteinExistence type="predicted"/>
<protein>
    <recommendedName>
        <fullName evidence="1">DUF6593 domain-containing protein</fullName>
    </recommendedName>
</protein>
<accession>A0A0C9T1B0</accession>
<gene>
    <name evidence="2" type="ORF">PAXINDRAFT_122318</name>
</gene>
<dbReference type="HOGENOM" id="CLU_084280_2_1_1"/>
<organism evidence="2 3">
    <name type="scientific">Paxillus involutus ATCC 200175</name>
    <dbReference type="NCBI Taxonomy" id="664439"/>
    <lineage>
        <taxon>Eukaryota</taxon>
        <taxon>Fungi</taxon>
        <taxon>Dikarya</taxon>
        <taxon>Basidiomycota</taxon>
        <taxon>Agaricomycotina</taxon>
        <taxon>Agaricomycetes</taxon>
        <taxon>Agaricomycetidae</taxon>
        <taxon>Boletales</taxon>
        <taxon>Paxilineae</taxon>
        <taxon>Paxillaceae</taxon>
        <taxon>Paxillus</taxon>
    </lineage>
</organism>
<evidence type="ECO:0000313" key="3">
    <source>
        <dbReference type="Proteomes" id="UP000053647"/>
    </source>
</evidence>
<dbReference type="Pfam" id="PF20236">
    <property type="entry name" value="DUF6593"/>
    <property type="match status" value="1"/>
</dbReference>
<dbReference type="AlphaFoldDB" id="A0A0C9T1B0"/>
<keyword evidence="3" id="KW-1185">Reference proteome</keyword>